<evidence type="ECO:0000256" key="1">
    <source>
        <dbReference type="SAM" id="Phobius"/>
    </source>
</evidence>
<gene>
    <name evidence="2" type="ORF">METZ01_LOCUS467329</name>
</gene>
<organism evidence="2">
    <name type="scientific">marine metagenome</name>
    <dbReference type="NCBI Taxonomy" id="408172"/>
    <lineage>
        <taxon>unclassified sequences</taxon>
        <taxon>metagenomes</taxon>
        <taxon>ecological metagenomes</taxon>
    </lineage>
</organism>
<reference evidence="2" key="1">
    <citation type="submission" date="2018-05" db="EMBL/GenBank/DDBJ databases">
        <authorList>
            <person name="Lanie J.A."/>
            <person name="Ng W.-L."/>
            <person name="Kazmierczak K.M."/>
            <person name="Andrzejewski T.M."/>
            <person name="Davidsen T.M."/>
            <person name="Wayne K.J."/>
            <person name="Tettelin H."/>
            <person name="Glass J.I."/>
            <person name="Rusch D."/>
            <person name="Podicherti R."/>
            <person name="Tsui H.-C.T."/>
            <person name="Winkler M.E."/>
        </authorList>
    </citation>
    <scope>NUCLEOTIDE SEQUENCE</scope>
</reference>
<keyword evidence="1" id="KW-0472">Membrane</keyword>
<protein>
    <submittedName>
        <fullName evidence="2">Uncharacterized protein</fullName>
    </submittedName>
</protein>
<feature type="transmembrane region" description="Helical" evidence="1">
    <location>
        <begin position="7"/>
        <end position="26"/>
    </location>
</feature>
<evidence type="ECO:0000313" key="2">
    <source>
        <dbReference type="EMBL" id="SVE14475.1"/>
    </source>
</evidence>
<keyword evidence="1" id="KW-0812">Transmembrane</keyword>
<dbReference type="AlphaFoldDB" id="A0A383B4X5"/>
<name>A0A383B4X5_9ZZZZ</name>
<sequence>MKEWLTSLLELRFVVCAALCIVLGVIS</sequence>
<dbReference type="EMBL" id="UINC01197146">
    <property type="protein sequence ID" value="SVE14475.1"/>
    <property type="molecule type" value="Genomic_DNA"/>
</dbReference>
<keyword evidence="1" id="KW-1133">Transmembrane helix</keyword>
<accession>A0A383B4X5</accession>
<feature type="non-terminal residue" evidence="2">
    <location>
        <position position="27"/>
    </location>
</feature>
<proteinExistence type="predicted"/>